<evidence type="ECO:0000313" key="4">
    <source>
        <dbReference type="Proteomes" id="UP000694568"/>
    </source>
</evidence>
<evidence type="ECO:0000259" key="2">
    <source>
        <dbReference type="Pfam" id="PF08266"/>
    </source>
</evidence>
<evidence type="ECO:0000313" key="3">
    <source>
        <dbReference type="Ensembl" id="ENSSLUP00000012571.1"/>
    </source>
</evidence>
<dbReference type="Ensembl" id="ENSSLUT00000012999.1">
    <property type="protein sequence ID" value="ENSSLUP00000012571.1"/>
    <property type="gene ID" value="ENSSLUG00000005967.1"/>
</dbReference>
<reference evidence="3" key="2">
    <citation type="submission" date="2025-09" db="UniProtKB">
        <authorList>
            <consortium name="Ensembl"/>
        </authorList>
    </citation>
    <scope>IDENTIFICATION</scope>
</reference>
<reference evidence="3" key="1">
    <citation type="submission" date="2025-08" db="UniProtKB">
        <authorList>
            <consortium name="Ensembl"/>
        </authorList>
    </citation>
    <scope>IDENTIFICATION</scope>
</reference>
<accession>A0A8C9XNL5</accession>
<sequence length="79" mass="9033">MDTQGAKKRLYGKWHVVCRFALFTCFLDAVRGQLRYSIPEELEHGAFVGNIAEDLGLDLDKLSARRFRIVSGAKKQYVE</sequence>
<dbReference type="FunFam" id="2.60.40.60:FF:000398">
    <property type="entry name" value="Protocadherin cluster 1 gamma 26a"/>
    <property type="match status" value="1"/>
</dbReference>
<dbReference type="GeneTree" id="ENSGT00940000163777"/>
<dbReference type="Proteomes" id="UP000694568">
    <property type="component" value="Unplaced"/>
</dbReference>
<dbReference type="Gene3D" id="2.60.40.60">
    <property type="entry name" value="Cadherins"/>
    <property type="match status" value="1"/>
</dbReference>
<evidence type="ECO:0000256" key="1">
    <source>
        <dbReference type="ARBA" id="ARBA00023180"/>
    </source>
</evidence>
<organism evidence="3 4">
    <name type="scientific">Sander lucioperca</name>
    <name type="common">Pike-perch</name>
    <name type="synonym">Perca lucioperca</name>
    <dbReference type="NCBI Taxonomy" id="283035"/>
    <lineage>
        <taxon>Eukaryota</taxon>
        <taxon>Metazoa</taxon>
        <taxon>Chordata</taxon>
        <taxon>Craniata</taxon>
        <taxon>Vertebrata</taxon>
        <taxon>Euteleostomi</taxon>
        <taxon>Actinopterygii</taxon>
        <taxon>Neopterygii</taxon>
        <taxon>Teleostei</taxon>
        <taxon>Neoteleostei</taxon>
        <taxon>Acanthomorphata</taxon>
        <taxon>Eupercaria</taxon>
        <taxon>Perciformes</taxon>
        <taxon>Percoidei</taxon>
        <taxon>Percidae</taxon>
        <taxon>Luciopercinae</taxon>
        <taxon>Sander</taxon>
    </lineage>
</organism>
<dbReference type="Pfam" id="PF08266">
    <property type="entry name" value="Cadherin_2"/>
    <property type="match status" value="1"/>
</dbReference>
<feature type="domain" description="Cadherin N-terminal" evidence="2">
    <location>
        <begin position="33"/>
        <end position="78"/>
    </location>
</feature>
<proteinExistence type="predicted"/>
<dbReference type="AlphaFoldDB" id="A0A8C9XNL5"/>
<keyword evidence="1" id="KW-0325">Glycoprotein</keyword>
<keyword evidence="4" id="KW-1185">Reference proteome</keyword>
<dbReference type="InterPro" id="IPR013164">
    <property type="entry name" value="Cadherin_N"/>
</dbReference>
<name>A0A8C9XNL5_SANLU</name>
<protein>
    <recommendedName>
        <fullName evidence="2">Cadherin N-terminal domain-containing protein</fullName>
    </recommendedName>
</protein>